<protein>
    <submittedName>
        <fullName evidence="1">Uncharacterized protein</fullName>
    </submittedName>
</protein>
<dbReference type="AlphaFoldDB" id="A0A848N3J7"/>
<dbReference type="RefSeq" id="WP_169321670.1">
    <property type="nucleotide sequence ID" value="NZ_JABCJF010000006.1"/>
</dbReference>
<reference evidence="1 2" key="1">
    <citation type="submission" date="2020-04" db="EMBL/GenBank/DDBJ databases">
        <title>Genome analysis and antimicrobial resistance characteristics of Chryseobacterium aquaticum isolated from farmed salmonids.</title>
        <authorList>
            <person name="Saticioglu I.B."/>
            <person name="Duman M."/>
            <person name="Altun S."/>
        </authorList>
    </citation>
    <scope>NUCLEOTIDE SEQUENCE [LARGE SCALE GENOMIC DNA]</scope>
    <source>
        <strain evidence="1 2">C-174</strain>
    </source>
</reference>
<comment type="caution">
    <text evidence="1">The sequence shown here is derived from an EMBL/GenBank/DDBJ whole genome shotgun (WGS) entry which is preliminary data.</text>
</comment>
<sequence>MDDNQNQEWVERGRQSDNPVYRQFFQTAFLNGKYKATKLAIYTRIQNLQNNYSFYLMMN</sequence>
<gene>
    <name evidence="1" type="ORF">HIO71_12140</name>
</gene>
<name>A0A848N3J7_9FLAO</name>
<organism evidence="1 2">
    <name type="scientific">Chryseobacterium aquaticum</name>
    <dbReference type="NCBI Taxonomy" id="452084"/>
    <lineage>
        <taxon>Bacteria</taxon>
        <taxon>Pseudomonadati</taxon>
        <taxon>Bacteroidota</taxon>
        <taxon>Flavobacteriia</taxon>
        <taxon>Flavobacteriales</taxon>
        <taxon>Weeksellaceae</taxon>
        <taxon>Chryseobacterium group</taxon>
        <taxon>Chryseobacterium</taxon>
    </lineage>
</organism>
<evidence type="ECO:0000313" key="2">
    <source>
        <dbReference type="Proteomes" id="UP000548067"/>
    </source>
</evidence>
<evidence type="ECO:0000313" key="1">
    <source>
        <dbReference type="EMBL" id="NMR34936.1"/>
    </source>
</evidence>
<accession>A0A848N3J7</accession>
<dbReference type="EMBL" id="JABCJF010000006">
    <property type="protein sequence ID" value="NMR34936.1"/>
    <property type="molecule type" value="Genomic_DNA"/>
</dbReference>
<proteinExistence type="predicted"/>
<dbReference type="Proteomes" id="UP000548067">
    <property type="component" value="Unassembled WGS sequence"/>
</dbReference>